<keyword evidence="2" id="KW-1185">Reference proteome</keyword>
<evidence type="ECO:0000313" key="1">
    <source>
        <dbReference type="EMBL" id="KAJ3566632.1"/>
    </source>
</evidence>
<organism evidence="1 2">
    <name type="scientific">Xylaria arbuscula</name>
    <dbReference type="NCBI Taxonomy" id="114810"/>
    <lineage>
        <taxon>Eukaryota</taxon>
        <taxon>Fungi</taxon>
        <taxon>Dikarya</taxon>
        <taxon>Ascomycota</taxon>
        <taxon>Pezizomycotina</taxon>
        <taxon>Sordariomycetes</taxon>
        <taxon>Xylariomycetidae</taxon>
        <taxon>Xylariales</taxon>
        <taxon>Xylariaceae</taxon>
        <taxon>Xylaria</taxon>
    </lineage>
</organism>
<name>A0A9W8NBE5_9PEZI</name>
<dbReference type="EMBL" id="JANPWZ010001335">
    <property type="protein sequence ID" value="KAJ3566632.1"/>
    <property type="molecule type" value="Genomic_DNA"/>
</dbReference>
<sequence>MAPYPVLDRQTALERLRRPVFNPFLVHEEEEEAHPWQVQPHQVFEGPLLRVWDKWSGSEPESDGSMCIAEKRIKRGRGFQAITVIDPNVRVEKELPILHAKAEMDHYKIRNRYGYRPYYDNEYLCLWQVTAAEIVGHWGWNDLQNDEDWYKNIILPEFQRFTETTAAGGAMGGVDRINELQRMLANLSIIRHTPRHTNRTIFVGFADDDTDDEVEEAHRAE</sequence>
<reference evidence="1" key="1">
    <citation type="submission" date="2022-07" db="EMBL/GenBank/DDBJ databases">
        <title>Genome Sequence of Xylaria arbuscula.</title>
        <authorList>
            <person name="Buettner E."/>
        </authorList>
    </citation>
    <scope>NUCLEOTIDE SEQUENCE</scope>
    <source>
        <strain evidence="1">VT107</strain>
    </source>
</reference>
<comment type="caution">
    <text evidence="1">The sequence shown here is derived from an EMBL/GenBank/DDBJ whole genome shotgun (WGS) entry which is preliminary data.</text>
</comment>
<gene>
    <name evidence="1" type="ORF">NPX13_g7066</name>
</gene>
<dbReference type="AlphaFoldDB" id="A0A9W8NBE5"/>
<dbReference type="Proteomes" id="UP001148614">
    <property type="component" value="Unassembled WGS sequence"/>
</dbReference>
<accession>A0A9W8NBE5</accession>
<evidence type="ECO:0000313" key="2">
    <source>
        <dbReference type="Proteomes" id="UP001148614"/>
    </source>
</evidence>
<protein>
    <submittedName>
        <fullName evidence="1">Uncharacterized protein</fullName>
    </submittedName>
</protein>
<proteinExistence type="predicted"/>